<name>A0A5D3AQ32_9TREE</name>
<dbReference type="AlphaFoldDB" id="A0A5D3AQ32"/>
<sequence length="152" mass="16973">MSTTTSSASVKLAACAHIIITNPEGGDQFMAYKPVWMVKPVWTPGDEPNEDQMRDLADMAKGVSKSYERSNWVNDWSRQDPLTNMSFTTIEDFGQQQEQLVSDTNGKLTAACDLAEGDEDWENATVIYPDFATYSNAYPVTDYRNTLVLGQI</sequence>
<dbReference type="EMBL" id="NIDF01000149">
    <property type="protein sequence ID" value="TYJ52203.1"/>
    <property type="molecule type" value="Genomic_DNA"/>
</dbReference>
<comment type="caution">
    <text evidence="1">The sequence shown here is derived from an EMBL/GenBank/DDBJ whole genome shotgun (WGS) entry which is preliminary data.</text>
</comment>
<protein>
    <submittedName>
        <fullName evidence="1">Uncharacterized protein</fullName>
    </submittedName>
</protein>
<keyword evidence="2" id="KW-1185">Reference proteome</keyword>
<reference evidence="1 2" key="1">
    <citation type="submission" date="2017-05" db="EMBL/GenBank/DDBJ databases">
        <title>The Genome Sequence of Tsuchiyaea wingfieldii DSM 27421.</title>
        <authorList>
            <person name="Cuomo C."/>
            <person name="Passer A."/>
            <person name="Billmyre B."/>
            <person name="Heitman J."/>
        </authorList>
    </citation>
    <scope>NUCLEOTIDE SEQUENCE [LARGE SCALE GENOMIC DNA]</scope>
    <source>
        <strain evidence="1 2">DSM 27421</strain>
    </source>
</reference>
<organism evidence="1 2">
    <name type="scientific">Cryptococcus floricola</name>
    <dbReference type="NCBI Taxonomy" id="2591691"/>
    <lineage>
        <taxon>Eukaryota</taxon>
        <taxon>Fungi</taxon>
        <taxon>Dikarya</taxon>
        <taxon>Basidiomycota</taxon>
        <taxon>Agaricomycotina</taxon>
        <taxon>Tremellomycetes</taxon>
        <taxon>Tremellales</taxon>
        <taxon>Cryptococcaceae</taxon>
        <taxon>Cryptococcus</taxon>
    </lineage>
</organism>
<dbReference type="Proteomes" id="UP000322245">
    <property type="component" value="Unassembled WGS sequence"/>
</dbReference>
<gene>
    <name evidence="1" type="ORF">B9479_007191</name>
</gene>
<accession>A0A5D3AQ32</accession>
<proteinExistence type="predicted"/>
<evidence type="ECO:0000313" key="1">
    <source>
        <dbReference type="EMBL" id="TYJ52203.1"/>
    </source>
</evidence>
<evidence type="ECO:0000313" key="2">
    <source>
        <dbReference type="Proteomes" id="UP000322245"/>
    </source>
</evidence>